<accession>A0A081BRF0</accession>
<proteinExistence type="predicted"/>
<protein>
    <recommendedName>
        <fullName evidence="1">Dihydrodipicolinate reductase C-terminal domain-containing protein</fullName>
    </recommendedName>
</protein>
<dbReference type="PANTHER" id="PTHR20836">
    <property type="entry name" value="DIHYDRODIPICOLINATE REDUCTASE"/>
    <property type="match status" value="1"/>
</dbReference>
<reference evidence="2" key="1">
    <citation type="journal article" date="2015" name="PeerJ">
        <title>First genomic representation of candidate bacterial phylum KSB3 points to enhanced environmental sensing as a trigger of wastewater bulking.</title>
        <authorList>
            <person name="Sekiguchi Y."/>
            <person name="Ohashi A."/>
            <person name="Parks D.H."/>
            <person name="Yamauchi T."/>
            <person name="Tyson G.W."/>
            <person name="Hugenholtz P."/>
        </authorList>
    </citation>
    <scope>NUCLEOTIDE SEQUENCE [LARGE SCALE GENOMIC DNA]</scope>
</reference>
<sequence length="225" mass="24977">MKKFEVLIVGRGKLANELIEELRGEAIARTLRWEERATSVSEARIVVHAGSGRELPDVIAYCAMTHSMLFELSTAGSAIPETVDFPVIICPNVNLQMLRFMAMIRNASRYFKGQAIAITESHQSSKKTKPGTAIYLANQLGVLESEIRSERNPERQRQLFGVPDEYLARHACHKITIKSPDTEITLETKVLGKTAYAVSLAEIIAMVAQINLKAGCHDIVDLVTR</sequence>
<dbReference type="PANTHER" id="PTHR20836:SF0">
    <property type="entry name" value="4-HYDROXY-TETRAHYDRODIPICOLINATE REDUCTASE 1, CHLOROPLASTIC-RELATED"/>
    <property type="match status" value="1"/>
</dbReference>
<keyword evidence="3" id="KW-1185">Reference proteome</keyword>
<dbReference type="GO" id="GO:0008839">
    <property type="term" value="F:4-hydroxy-tetrahydrodipicolinate reductase"/>
    <property type="evidence" value="ECO:0007669"/>
    <property type="project" value="InterPro"/>
</dbReference>
<dbReference type="Gene3D" id="3.40.50.720">
    <property type="entry name" value="NAD(P)-binding Rossmann-like Domain"/>
    <property type="match status" value="1"/>
</dbReference>
<feature type="domain" description="Dihydrodipicolinate reductase C-terminal" evidence="1">
    <location>
        <begin position="100"/>
        <end position="206"/>
    </location>
</feature>
<evidence type="ECO:0000313" key="2">
    <source>
        <dbReference type="EMBL" id="GAK53981.1"/>
    </source>
</evidence>
<dbReference type="STRING" id="1499966.U14_05258"/>
<evidence type="ECO:0000313" key="3">
    <source>
        <dbReference type="Proteomes" id="UP000030700"/>
    </source>
</evidence>
<dbReference type="Proteomes" id="UP000030700">
    <property type="component" value="Unassembled WGS sequence"/>
</dbReference>
<dbReference type="Gene3D" id="3.30.360.10">
    <property type="entry name" value="Dihydrodipicolinate Reductase, domain 2"/>
    <property type="match status" value="1"/>
</dbReference>
<organism evidence="2">
    <name type="scientific">Candidatus Moduliflexus flocculans</name>
    <dbReference type="NCBI Taxonomy" id="1499966"/>
    <lineage>
        <taxon>Bacteria</taxon>
        <taxon>Candidatus Moduliflexota</taxon>
        <taxon>Candidatus Moduliflexia</taxon>
        <taxon>Candidatus Moduliflexales</taxon>
        <taxon>Candidatus Moduliflexaceae</taxon>
    </lineage>
</organism>
<gene>
    <name evidence="2" type="ORF">U14_05258</name>
</gene>
<name>A0A081BRF0_9BACT</name>
<dbReference type="GO" id="GO:0009089">
    <property type="term" value="P:lysine biosynthetic process via diaminopimelate"/>
    <property type="evidence" value="ECO:0007669"/>
    <property type="project" value="InterPro"/>
</dbReference>
<dbReference type="EMBL" id="DF820460">
    <property type="protein sequence ID" value="GAK53981.1"/>
    <property type="molecule type" value="Genomic_DNA"/>
</dbReference>
<dbReference type="AlphaFoldDB" id="A0A081BRF0"/>
<dbReference type="InterPro" id="IPR023940">
    <property type="entry name" value="DHDPR_bac"/>
</dbReference>
<dbReference type="GO" id="GO:0019877">
    <property type="term" value="P:diaminopimelate biosynthetic process"/>
    <property type="evidence" value="ECO:0007669"/>
    <property type="project" value="TreeGrafter"/>
</dbReference>
<evidence type="ECO:0000259" key="1">
    <source>
        <dbReference type="Pfam" id="PF05173"/>
    </source>
</evidence>
<dbReference type="InterPro" id="IPR022663">
    <property type="entry name" value="DapB_C"/>
</dbReference>
<dbReference type="HOGENOM" id="CLU_1127415_0_0_0"/>
<dbReference type="Pfam" id="PF05173">
    <property type="entry name" value="DapB_C"/>
    <property type="match status" value="1"/>
</dbReference>